<feature type="region of interest" description="Disordered" evidence="2">
    <location>
        <begin position="1300"/>
        <end position="1364"/>
    </location>
</feature>
<dbReference type="CDD" id="cd12435">
    <property type="entry name" value="RRM_GW182_like"/>
    <property type="match status" value="1"/>
</dbReference>
<sequence>MFPNESSSAELTSKTNAFVQICEEVQPINPTTEQVPEKRDTIDCRADHAMKTAPSAPSPVTSHYGCEPCALCRGGGEGGRAGPLPRPSLATPLSVISSSNPPSDTIASGALQSSVTVDGCGYRDYAAAPSSSDMYKVRWGISCALRLRGGGETATATSGWNNNNSNNASSATYGQTGSSGSAPQPQWNNNNGNNQPQRPNNNSSPQQPQATGNAGLKTTNNTSGGSQAPPTSQAPTAPTSQPQTTQPQTNGQTGASSGGGTWAQAAGKGLPPPATTNPTTPTSTSTKQQLEQLNNMREALFSQDGWGAHVNQDSGWDIPSSPEPGQKDSNGAPLPPVWKPNINNGLVLSLAGTELWETNLRNGGQPPPRVEKSTPWGSHTPASNIGGTWGVDDDIGDSSNMWNPQSQWPNGPNQPQQPMWTGAGGPKKEAEWGGGGGGGGGGGSNWGDPRGAVGGAMDPRDMPRGADMRSSMVDQRDPMRNVMDQHRGMVGGDVMMRGDPRGISGRLNGATSEMWPQQPPHHLPPAKPWPGGPPPKDKPNGWEEPSPPPQRRNIPNYDDGTSLWGSQPQRAVMQAAAGQNKVSHWKDLPPAAGMGRGIPPGMPQNRMAPNDMKTNNPLWPHPVRNGSWEGPHEVGGAGPWPEDKVGVPSWNDPTLLGGGPKYKMGWDGEVNPMNPTTWDHPPKQPQKPLTKEIVWASKQFRILSDMGFKKEDIETALRSSNMILEDALDLLNMSSNWRNRHADMEPPFDPPAFPSQRFNPQQLPFAPPGSSGNGPSSGNQSLNSMSPAIVQKMMTQQPPPQQAPTQPPTPFTQTTRTQQPNQPSAHQLRMLVQQIQMAVQTGYLNHQILNQPLAPQTLILLNQLLQHIKVLQGLNQQQQMLQIQNPLAKPNSNQAMLHIAVQITKTKQQISNLQNQIQAQQAIYVKQQHPMTPQGDFFKGGNVHDPLSALPSNFSDLTINKEPQQHSSAFQSQQSRLTQWKLPSLDKDGDMAGAEFSRAPGTTTKPSGGNSSPNLNPLLGQTDGTWSRSNSEGGWPDSGGVSDDKEWPNSSQANSQAFTDLVPEFEPGKPWKGTQMKSIEDDPSITPGSVVRSPLSLATIKDTEIFSSGGKTSPTTGGPDMPIPPLSLSSSTWSFNPPVSTASSSFTSPLGKLSGSKSTWGEAQPSNNELWGAPNKARGPPPGLSSNKAPSTNGWGSLGGRWGPQPTPATWGANTTWLLLKNLTPQIDGSTLKTLCVQHGPLQNFHLYLNHGIALAKYSTRDEANKAQGALNNCVLSNTTIFAETLGDTEVQSLLTHLGQQGGGGGGWARGGSKGDTWGTGWPPAASGGSSLWGPDPPADPHRATPSSLNSFLPGDLLGPSDSM</sequence>
<feature type="compositionally biased region" description="Low complexity" evidence="2">
    <location>
        <begin position="276"/>
        <end position="286"/>
    </location>
</feature>
<dbReference type="InterPro" id="IPR000504">
    <property type="entry name" value="RRM_dom"/>
</dbReference>
<dbReference type="GO" id="GO:0005654">
    <property type="term" value="C:nucleoplasm"/>
    <property type="evidence" value="ECO:0007669"/>
    <property type="project" value="TreeGrafter"/>
</dbReference>
<feature type="compositionally biased region" description="Polar residues" evidence="2">
    <location>
        <begin position="1022"/>
        <end position="1032"/>
    </location>
</feature>
<dbReference type="GO" id="GO:0000932">
    <property type="term" value="C:P-body"/>
    <property type="evidence" value="ECO:0007669"/>
    <property type="project" value="TreeGrafter"/>
</dbReference>
<dbReference type="EMBL" id="GEBQ01011120">
    <property type="protein sequence ID" value="JAT28857.1"/>
    <property type="molecule type" value="Transcribed_RNA"/>
</dbReference>
<proteinExistence type="predicted"/>
<feature type="compositionally biased region" description="Polar residues" evidence="2">
    <location>
        <begin position="375"/>
        <end position="386"/>
    </location>
</feature>
<dbReference type="PANTHER" id="PTHR13020">
    <property type="entry name" value="TRINUCLEOTIDE REPEAT-CONTAINING GENE 6"/>
    <property type="match status" value="1"/>
</dbReference>
<evidence type="ECO:0000313" key="4">
    <source>
        <dbReference type="EMBL" id="JAT28857.1"/>
    </source>
</evidence>
<feature type="region of interest" description="Disordered" evidence="2">
    <location>
        <begin position="360"/>
        <end position="565"/>
    </location>
</feature>
<feature type="compositionally biased region" description="Low complexity" evidence="2">
    <location>
        <begin position="402"/>
        <end position="420"/>
    </location>
</feature>
<dbReference type="PROSITE" id="PS50030">
    <property type="entry name" value="UBA"/>
    <property type="match status" value="1"/>
</dbReference>
<feature type="compositionally biased region" description="Low complexity" evidence="2">
    <location>
        <begin position="811"/>
        <end position="823"/>
    </location>
</feature>
<feature type="compositionally biased region" description="Polar residues" evidence="2">
    <location>
        <begin position="1155"/>
        <end position="1169"/>
    </location>
</feature>
<feature type="compositionally biased region" description="Pro residues" evidence="2">
    <location>
        <begin position="517"/>
        <end position="534"/>
    </location>
</feature>
<feature type="region of interest" description="Disordered" evidence="2">
    <location>
        <begin position="984"/>
        <end position="1207"/>
    </location>
</feature>
<feature type="region of interest" description="Disordered" evidence="2">
    <location>
        <begin position="151"/>
        <end position="289"/>
    </location>
</feature>
<feature type="compositionally biased region" description="Low complexity" evidence="2">
    <location>
        <begin position="183"/>
        <end position="209"/>
    </location>
</feature>
<evidence type="ECO:0000259" key="3">
    <source>
        <dbReference type="PROSITE" id="PS50030"/>
    </source>
</evidence>
<feature type="compositionally biased region" description="Gly residues" evidence="2">
    <location>
        <begin position="432"/>
        <end position="445"/>
    </location>
</feature>
<dbReference type="InterPro" id="IPR033503">
    <property type="entry name" value="GW182_RRM"/>
</dbReference>
<feature type="compositionally biased region" description="Low complexity" evidence="2">
    <location>
        <begin position="768"/>
        <end position="784"/>
    </location>
</feature>
<feature type="compositionally biased region" description="Polar residues" evidence="2">
    <location>
        <begin position="173"/>
        <end position="182"/>
    </location>
</feature>
<dbReference type="InterPro" id="IPR012677">
    <property type="entry name" value="Nucleotide-bd_a/b_plait_sf"/>
</dbReference>
<dbReference type="Pfam" id="PF12938">
    <property type="entry name" value="M_domain"/>
    <property type="match status" value="1"/>
</dbReference>
<dbReference type="GO" id="GO:0060213">
    <property type="term" value="P:positive regulation of nuclear-transcribed mRNA poly(A) tail shortening"/>
    <property type="evidence" value="ECO:0007669"/>
    <property type="project" value="TreeGrafter"/>
</dbReference>
<dbReference type="InterPro" id="IPR026805">
    <property type="entry name" value="GW182_M_dom"/>
</dbReference>
<organism evidence="4">
    <name type="scientific">Graphocephala atropunctata</name>
    <dbReference type="NCBI Taxonomy" id="36148"/>
    <lineage>
        <taxon>Eukaryota</taxon>
        <taxon>Metazoa</taxon>
        <taxon>Ecdysozoa</taxon>
        <taxon>Arthropoda</taxon>
        <taxon>Hexapoda</taxon>
        <taxon>Insecta</taxon>
        <taxon>Pterygota</taxon>
        <taxon>Neoptera</taxon>
        <taxon>Paraneoptera</taxon>
        <taxon>Hemiptera</taxon>
        <taxon>Auchenorrhyncha</taxon>
        <taxon>Membracoidea</taxon>
        <taxon>Cicadellidae</taxon>
        <taxon>Cicadellinae</taxon>
        <taxon>Cicadellini</taxon>
        <taxon>Graphocephala</taxon>
    </lineage>
</organism>
<gene>
    <name evidence="4" type="ORF">g.38846</name>
</gene>
<protein>
    <recommendedName>
        <fullName evidence="3">UBA domain-containing protein</fullName>
    </recommendedName>
</protein>
<feature type="compositionally biased region" description="Gly residues" evidence="2">
    <location>
        <begin position="1300"/>
        <end position="1314"/>
    </location>
</feature>
<dbReference type="InterPro" id="IPR035979">
    <property type="entry name" value="RBD_domain_sf"/>
</dbReference>
<feature type="compositionally biased region" description="Polar residues" evidence="2">
    <location>
        <begin position="1048"/>
        <end position="1058"/>
    </location>
</feature>
<dbReference type="GO" id="GO:0035278">
    <property type="term" value="P:miRNA-mediated gene silencing by inhibition of translation"/>
    <property type="evidence" value="ECO:0007669"/>
    <property type="project" value="InterPro"/>
</dbReference>
<dbReference type="SUPFAM" id="SSF46934">
    <property type="entry name" value="UBA-like"/>
    <property type="match status" value="1"/>
</dbReference>
<feature type="compositionally biased region" description="Low complexity" evidence="2">
    <location>
        <begin position="1107"/>
        <end position="1119"/>
    </location>
</feature>
<keyword evidence="1" id="KW-0694">RNA-binding</keyword>
<dbReference type="Gene3D" id="3.30.70.330">
    <property type="match status" value="1"/>
</dbReference>
<dbReference type="GO" id="GO:0003723">
    <property type="term" value="F:RNA binding"/>
    <property type="evidence" value="ECO:0007669"/>
    <property type="project" value="UniProtKB-KW"/>
</dbReference>
<feature type="compositionally biased region" description="Pro residues" evidence="2">
    <location>
        <begin position="797"/>
        <end position="810"/>
    </location>
</feature>
<dbReference type="InterPro" id="IPR009060">
    <property type="entry name" value="UBA-like_sf"/>
</dbReference>
<dbReference type="InterPro" id="IPR015940">
    <property type="entry name" value="UBA"/>
</dbReference>
<feature type="domain" description="UBA" evidence="3">
    <location>
        <begin position="688"/>
        <end position="734"/>
    </location>
</feature>
<feature type="compositionally biased region" description="Polar residues" evidence="2">
    <location>
        <begin position="1000"/>
        <end position="1015"/>
    </location>
</feature>
<feature type="compositionally biased region" description="Polar residues" evidence="2">
    <location>
        <begin position="210"/>
        <end position="225"/>
    </location>
</feature>
<name>A0A1B6LYT6_9HEMI</name>
<feature type="compositionally biased region" description="Low complexity" evidence="2">
    <location>
        <begin position="153"/>
        <end position="172"/>
    </location>
</feature>
<dbReference type="PANTHER" id="PTHR13020:SF25">
    <property type="entry name" value="PROTEIN GAWKY"/>
    <property type="match status" value="1"/>
</dbReference>
<dbReference type="InterPro" id="IPR052068">
    <property type="entry name" value="GW182_domain"/>
</dbReference>
<evidence type="ECO:0000256" key="2">
    <source>
        <dbReference type="SAM" id="MobiDB-lite"/>
    </source>
</evidence>
<reference evidence="4" key="1">
    <citation type="submission" date="2015-11" db="EMBL/GenBank/DDBJ databases">
        <title>De novo transcriptome assembly of four potential Pierce s Disease insect vectors from Arizona vineyards.</title>
        <authorList>
            <person name="Tassone E.E."/>
        </authorList>
    </citation>
    <scope>NUCLEOTIDE SEQUENCE</scope>
</reference>
<accession>A0A1B6LYT6</accession>
<feature type="compositionally biased region" description="Basic and acidic residues" evidence="2">
    <location>
        <begin position="458"/>
        <end position="467"/>
    </location>
</feature>
<evidence type="ECO:0000256" key="1">
    <source>
        <dbReference type="ARBA" id="ARBA00022884"/>
    </source>
</evidence>
<feature type="region of interest" description="Disordered" evidence="2">
    <location>
        <begin position="307"/>
        <end position="335"/>
    </location>
</feature>
<feature type="compositionally biased region" description="Polar residues" evidence="2">
    <location>
        <begin position="1127"/>
        <end position="1148"/>
    </location>
</feature>
<dbReference type="SUPFAM" id="SSF54928">
    <property type="entry name" value="RNA-binding domain, RBD"/>
    <property type="match status" value="1"/>
</dbReference>
<feature type="compositionally biased region" description="Polar residues" evidence="2">
    <location>
        <begin position="1184"/>
        <end position="1195"/>
    </location>
</feature>
<dbReference type="Pfam" id="PF00076">
    <property type="entry name" value="RRM_1"/>
    <property type="match status" value="1"/>
</dbReference>
<feature type="region of interest" description="Disordered" evidence="2">
    <location>
        <begin position="741"/>
        <end position="825"/>
    </location>
</feature>
<feature type="compositionally biased region" description="Basic and acidic residues" evidence="2">
    <location>
        <begin position="474"/>
        <end position="487"/>
    </location>
</feature>
<feature type="compositionally biased region" description="Low complexity" evidence="2">
    <location>
        <begin position="226"/>
        <end position="249"/>
    </location>
</feature>